<dbReference type="Proteomes" id="UP001501509">
    <property type="component" value="Unassembled WGS sequence"/>
</dbReference>
<accession>A0ABN3P9G5</accession>
<dbReference type="InterPro" id="IPR013595">
    <property type="entry name" value="Pept_S33_TAP-like_C"/>
</dbReference>
<protein>
    <submittedName>
        <fullName evidence="6">Alpha/beta hydrolase</fullName>
    </submittedName>
</protein>
<reference evidence="6 7" key="1">
    <citation type="journal article" date="2019" name="Int. J. Syst. Evol. Microbiol.">
        <title>The Global Catalogue of Microorganisms (GCM) 10K type strain sequencing project: providing services to taxonomists for standard genome sequencing and annotation.</title>
        <authorList>
            <consortium name="The Broad Institute Genomics Platform"/>
            <consortium name="The Broad Institute Genome Sequencing Center for Infectious Disease"/>
            <person name="Wu L."/>
            <person name="Ma J."/>
        </authorList>
    </citation>
    <scope>NUCLEOTIDE SEQUENCE [LARGE SCALE GENOMIC DNA]</scope>
    <source>
        <strain evidence="6 7">JCM 6833</strain>
    </source>
</reference>
<dbReference type="RefSeq" id="WP_344537016.1">
    <property type="nucleotide sequence ID" value="NZ_BAAATD010000001.1"/>
</dbReference>
<proteinExistence type="inferred from homology"/>
<dbReference type="Pfam" id="PF08386">
    <property type="entry name" value="Abhydrolase_4"/>
    <property type="match status" value="1"/>
</dbReference>
<feature type="domain" description="Peptidase S33 tripeptidyl aminopeptidase-like C-terminal" evidence="5">
    <location>
        <begin position="418"/>
        <end position="515"/>
    </location>
</feature>
<evidence type="ECO:0000256" key="3">
    <source>
        <dbReference type="ARBA" id="ARBA00022801"/>
    </source>
</evidence>
<sequence length="549" mass="60147">MRNVVAGAASAAVALATLTGPLTPRTAASAAAPGTDPMGVAVPASVAGGTALGARAGRIRWKPCPTSDRVEKGRLKGLECGRLTVPTDHDRPDGDTITLALSRLRHTARGFQGVVLLNRGGPGAHGRDMPRLLTAGLPKKVVATYDWIGFDPRGVGASKPAMVCDKSYQNPGRPRPETVPASPAAEQAWQKRARAYAADCAKRYGRLLPHMGSVSWARDLEAIRVALGQEKINFFGYSYGTYLGAVYATMFPDRVRRMVLDSVVRPSGVWYDNNLDQNVAFEKRIRAYFAWIARHHKTYKLGRSAKAVGAAYAKARRKLRAKPAGGRVGPAELDDLFLADGYADYDWPDHARLLSALIVKHDPRPLAKAWHAPDWLEQNNYAVYNAVQCRDAAWPRDWARWHRDNWRLYRRGYRFETWSNAWYNAPCAFWAHPGGPAPVVQGGEKLPLLLVQATEDAATPYRGAVETHRRFRGSRLLVQVGGGNHGVALGGDRCIDKAVAAYLRDGSLPRRRPGPDASCPAGKPPEPGRAAERRRPAGEPVETDRWRTS</sequence>
<gene>
    <name evidence="6" type="ORF">GCM10010411_03600</name>
</gene>
<keyword evidence="3 6" id="KW-0378">Hydrolase</keyword>
<comment type="caution">
    <text evidence="6">The sequence shown here is derived from an EMBL/GenBank/DDBJ whole genome shotgun (WGS) entry which is preliminary data.</text>
</comment>
<evidence type="ECO:0000313" key="7">
    <source>
        <dbReference type="Proteomes" id="UP001501509"/>
    </source>
</evidence>
<evidence type="ECO:0000313" key="6">
    <source>
        <dbReference type="EMBL" id="GAA2574841.1"/>
    </source>
</evidence>
<dbReference type="SUPFAM" id="SSF53474">
    <property type="entry name" value="alpha/beta-Hydrolases"/>
    <property type="match status" value="1"/>
</dbReference>
<keyword evidence="7" id="KW-1185">Reference proteome</keyword>
<dbReference type="EMBL" id="BAAATD010000001">
    <property type="protein sequence ID" value="GAA2574841.1"/>
    <property type="molecule type" value="Genomic_DNA"/>
</dbReference>
<dbReference type="PANTHER" id="PTHR43248:SF29">
    <property type="entry name" value="TRIPEPTIDYL AMINOPEPTIDASE"/>
    <property type="match status" value="1"/>
</dbReference>
<evidence type="ECO:0000256" key="2">
    <source>
        <dbReference type="ARBA" id="ARBA00022729"/>
    </source>
</evidence>
<comment type="similarity">
    <text evidence="1">Belongs to the peptidase S33 family.</text>
</comment>
<dbReference type="InterPro" id="IPR051601">
    <property type="entry name" value="Serine_prot/Carboxylest_S33"/>
</dbReference>
<dbReference type="PANTHER" id="PTHR43248">
    <property type="entry name" value="2-SUCCINYL-6-HYDROXY-2,4-CYCLOHEXADIENE-1-CARBOXYLATE SYNTHASE"/>
    <property type="match status" value="1"/>
</dbReference>
<evidence type="ECO:0000256" key="1">
    <source>
        <dbReference type="ARBA" id="ARBA00010088"/>
    </source>
</evidence>
<name>A0ABN3P9G5_9ACTN</name>
<dbReference type="GO" id="GO:0016787">
    <property type="term" value="F:hydrolase activity"/>
    <property type="evidence" value="ECO:0007669"/>
    <property type="project" value="UniProtKB-KW"/>
</dbReference>
<keyword evidence="2" id="KW-0732">Signal</keyword>
<evidence type="ECO:0000259" key="5">
    <source>
        <dbReference type="Pfam" id="PF08386"/>
    </source>
</evidence>
<evidence type="ECO:0000256" key="4">
    <source>
        <dbReference type="SAM" id="MobiDB-lite"/>
    </source>
</evidence>
<dbReference type="Gene3D" id="3.40.50.1820">
    <property type="entry name" value="alpha/beta hydrolase"/>
    <property type="match status" value="1"/>
</dbReference>
<organism evidence="6 7">
    <name type="scientific">Actinomadura fulvescens</name>
    <dbReference type="NCBI Taxonomy" id="46160"/>
    <lineage>
        <taxon>Bacteria</taxon>
        <taxon>Bacillati</taxon>
        <taxon>Actinomycetota</taxon>
        <taxon>Actinomycetes</taxon>
        <taxon>Streptosporangiales</taxon>
        <taxon>Thermomonosporaceae</taxon>
        <taxon>Actinomadura</taxon>
    </lineage>
</organism>
<dbReference type="InterPro" id="IPR029058">
    <property type="entry name" value="AB_hydrolase_fold"/>
</dbReference>
<feature type="compositionally biased region" description="Basic and acidic residues" evidence="4">
    <location>
        <begin position="529"/>
        <end position="549"/>
    </location>
</feature>
<feature type="region of interest" description="Disordered" evidence="4">
    <location>
        <begin position="506"/>
        <end position="549"/>
    </location>
</feature>